<dbReference type="PROSITE" id="PS50011">
    <property type="entry name" value="PROTEIN_KINASE_DOM"/>
    <property type="match status" value="2"/>
</dbReference>
<keyword evidence="9 13" id="KW-1133">Transmembrane helix</keyword>
<dbReference type="SMART" id="SM00220">
    <property type="entry name" value="S_TKc"/>
    <property type="match status" value="1"/>
</dbReference>
<evidence type="ECO:0000256" key="12">
    <source>
        <dbReference type="SAM" id="MobiDB-lite"/>
    </source>
</evidence>
<feature type="region of interest" description="Disordered" evidence="12">
    <location>
        <begin position="492"/>
        <end position="525"/>
    </location>
</feature>
<dbReference type="InterPro" id="IPR001245">
    <property type="entry name" value="Ser-Thr/Tyr_kinase_cat_dom"/>
</dbReference>
<evidence type="ECO:0000256" key="8">
    <source>
        <dbReference type="ARBA" id="ARBA00022840"/>
    </source>
</evidence>
<protein>
    <recommendedName>
        <fullName evidence="15">Protein kinase domain-containing protein</fullName>
    </recommendedName>
</protein>
<evidence type="ECO:0000256" key="3">
    <source>
        <dbReference type="ARBA" id="ARBA00022679"/>
    </source>
</evidence>
<reference evidence="16 17" key="1">
    <citation type="submission" date="2021-02" db="EMBL/GenBank/DDBJ databases">
        <title>Plant Genome Project.</title>
        <authorList>
            <person name="Zhang R.-G."/>
        </authorList>
    </citation>
    <scope>NUCLEOTIDE SEQUENCE [LARGE SCALE GENOMIC DNA]</scope>
    <source>
        <tissue evidence="16">Leaves</tissue>
    </source>
</reference>
<evidence type="ECO:0000256" key="11">
    <source>
        <dbReference type="PROSITE-ProRule" id="PRU10141"/>
    </source>
</evidence>
<keyword evidence="5 14" id="KW-0732">Signal</keyword>
<evidence type="ECO:0000256" key="7">
    <source>
        <dbReference type="ARBA" id="ARBA00022777"/>
    </source>
</evidence>
<proteinExistence type="predicted"/>
<evidence type="ECO:0000256" key="1">
    <source>
        <dbReference type="ARBA" id="ARBA00004167"/>
    </source>
</evidence>
<evidence type="ECO:0000259" key="15">
    <source>
        <dbReference type="PROSITE" id="PS50011"/>
    </source>
</evidence>
<dbReference type="InterPro" id="IPR000719">
    <property type="entry name" value="Prot_kinase_dom"/>
</dbReference>
<dbReference type="PROSITE" id="PS00107">
    <property type="entry name" value="PROTEIN_KINASE_ATP"/>
    <property type="match status" value="1"/>
</dbReference>
<feature type="compositionally biased region" description="Low complexity" evidence="12">
    <location>
        <begin position="872"/>
        <end position="885"/>
    </location>
</feature>
<dbReference type="PANTHER" id="PTHR46008:SF2">
    <property type="entry name" value="LEAF RUST 10 DISEASE-RESISTANCE LOCUS RECEPTOR-LIKE PROTEIN KINASE-LIKE 1.4"/>
    <property type="match status" value="1"/>
</dbReference>
<dbReference type="PROSITE" id="PS00108">
    <property type="entry name" value="PROTEIN_KINASE_ST"/>
    <property type="match status" value="1"/>
</dbReference>
<keyword evidence="10 13" id="KW-0472">Membrane</keyword>
<feature type="region of interest" description="Disordered" evidence="12">
    <location>
        <begin position="823"/>
        <end position="885"/>
    </location>
</feature>
<dbReference type="Pfam" id="PF13947">
    <property type="entry name" value="GUB_WAK_bind"/>
    <property type="match status" value="1"/>
</dbReference>
<dbReference type="PANTHER" id="PTHR46008">
    <property type="entry name" value="LEAF RUST 10 DISEASE-RESISTANCE LOCUS RECEPTOR-LIKE PROTEIN KINASE-LIKE 1.4"/>
    <property type="match status" value="1"/>
</dbReference>
<feature type="domain" description="Protein kinase" evidence="15">
    <location>
        <begin position="213"/>
        <end position="488"/>
    </location>
</feature>
<keyword evidence="3" id="KW-0808">Transferase</keyword>
<feature type="transmembrane region" description="Helical" evidence="13">
    <location>
        <begin position="570"/>
        <end position="590"/>
    </location>
</feature>
<dbReference type="Proteomes" id="UP000827721">
    <property type="component" value="Unassembled WGS sequence"/>
</dbReference>
<dbReference type="InterPro" id="IPR025287">
    <property type="entry name" value="WAK_GUB"/>
</dbReference>
<feature type="binding site" evidence="11">
    <location>
        <position position="669"/>
    </location>
    <ligand>
        <name>ATP</name>
        <dbReference type="ChEBI" id="CHEBI:30616"/>
    </ligand>
</feature>
<evidence type="ECO:0000256" key="5">
    <source>
        <dbReference type="ARBA" id="ARBA00022729"/>
    </source>
</evidence>
<gene>
    <name evidence="16" type="ORF">JRO89_XS05G0256500</name>
</gene>
<feature type="transmembrane region" description="Helical" evidence="13">
    <location>
        <begin position="142"/>
        <end position="162"/>
    </location>
</feature>
<evidence type="ECO:0000256" key="14">
    <source>
        <dbReference type="SAM" id="SignalP"/>
    </source>
</evidence>
<evidence type="ECO:0000256" key="4">
    <source>
        <dbReference type="ARBA" id="ARBA00022692"/>
    </source>
</evidence>
<dbReference type="Gene3D" id="3.30.200.20">
    <property type="entry name" value="Phosphorylase Kinase, domain 1"/>
    <property type="match status" value="2"/>
</dbReference>
<dbReference type="Gene3D" id="1.10.510.10">
    <property type="entry name" value="Transferase(Phosphotransferase) domain 1"/>
    <property type="match status" value="2"/>
</dbReference>
<sequence length="885" mass="100035">MEMALASYLVFFLVSHQLLLSLSEQDPNPRCPPFRCGVLNIGFPFSNQSHPECGLFVVDNCNERFFPKIQLVKNELSFYVKDISQDNTLWLQDSPSLDPSDNSSCKLFRNLTLPSSPFISFDILINKTLFRCPRDRKLPLKLGLGIGIAMLLVVVLSIYIKWYRKKGKYASRNFLSRYTSYDPSSKSDLEGGSVYLGVPIFSYCELAEATNNFNHEKELGDGGFGTVYHGKLRDGREVTVKRLYEHNYRRVEQFINEIEILTRLRHKNLVLLYGCTSRHSQGLLLVYEFIPNGTVADHLHGDRANPCLLTWPIRMNIAIETAEALAYLHASDIIHRDVKTNNILLDNNFCVKVADFGLSRLFPNDVTHVSTAPQGTPGYVDPEYHQCYQLTDKSDVYSFGVVLIELISSMPAVDISRHKNEINLANLAINKIQKGAVNELVDPCLGFHSDEKVKWMATAVAELAFLCLQQNKDMRPTMDVVLEELQRIKSGECKPENLKEEDDNDKEELKSMQQQPSPSPPHCEESALLKNIKSPPSPISVTENWVVSNNTTPNSAIDGCRGDRKLPLKLGLGIGIAMLLVMVLSIYIIWYRKKGKYASRNFLSRYTSYDPSSKSDLEGGSVYLGVPIFSYCELAEATNNFNHEKELGDGGFGTVYHGKLRDGREVAVKRLYEHNYRRVEQFINEIEILTRLRHKNLVLLYGCTSRHSQGLLLVYEFIPKGTVADHLHVVLIELISSMPAVDISRHRYEINLANLAINKIQKGAVNELVDPCLGFHSDENVKWMATAVAELAFLCLQQNKDMRPTMDVVLEELQRIKSGECKPENLKEEDDNDKEELKSMQQQPSPLPPHCEESALLKNIKSPPSPISVTENWVSSNNTTPNVSN</sequence>
<comment type="subcellular location">
    <subcellularLocation>
        <location evidence="1">Membrane</location>
        <topology evidence="1">Single-pass membrane protein</topology>
    </subcellularLocation>
</comment>
<feature type="chain" id="PRO_5046303491" description="Protein kinase domain-containing protein" evidence="14">
    <location>
        <begin position="24"/>
        <end position="885"/>
    </location>
</feature>
<keyword evidence="4 13" id="KW-0812">Transmembrane</keyword>
<evidence type="ECO:0000313" key="17">
    <source>
        <dbReference type="Proteomes" id="UP000827721"/>
    </source>
</evidence>
<dbReference type="InterPro" id="IPR017441">
    <property type="entry name" value="Protein_kinase_ATP_BS"/>
</dbReference>
<dbReference type="Pfam" id="PF07714">
    <property type="entry name" value="PK_Tyr_Ser-Thr"/>
    <property type="match status" value="2"/>
</dbReference>
<evidence type="ECO:0000256" key="6">
    <source>
        <dbReference type="ARBA" id="ARBA00022741"/>
    </source>
</evidence>
<keyword evidence="2" id="KW-0723">Serine/threonine-protein kinase</keyword>
<comment type="caution">
    <text evidence="16">The sequence shown here is derived from an EMBL/GenBank/DDBJ whole genome shotgun (WGS) entry which is preliminary data.</text>
</comment>
<organism evidence="16 17">
    <name type="scientific">Xanthoceras sorbifolium</name>
    <dbReference type="NCBI Taxonomy" id="99658"/>
    <lineage>
        <taxon>Eukaryota</taxon>
        <taxon>Viridiplantae</taxon>
        <taxon>Streptophyta</taxon>
        <taxon>Embryophyta</taxon>
        <taxon>Tracheophyta</taxon>
        <taxon>Spermatophyta</taxon>
        <taxon>Magnoliopsida</taxon>
        <taxon>eudicotyledons</taxon>
        <taxon>Gunneridae</taxon>
        <taxon>Pentapetalae</taxon>
        <taxon>rosids</taxon>
        <taxon>malvids</taxon>
        <taxon>Sapindales</taxon>
        <taxon>Sapindaceae</taxon>
        <taxon>Xanthoceroideae</taxon>
        <taxon>Xanthoceras</taxon>
    </lineage>
</organism>
<evidence type="ECO:0000256" key="2">
    <source>
        <dbReference type="ARBA" id="ARBA00022527"/>
    </source>
</evidence>
<evidence type="ECO:0000256" key="10">
    <source>
        <dbReference type="ARBA" id="ARBA00023136"/>
    </source>
</evidence>
<keyword evidence="17" id="KW-1185">Reference proteome</keyword>
<dbReference type="InterPro" id="IPR008271">
    <property type="entry name" value="Ser/Thr_kinase_AS"/>
</dbReference>
<feature type="signal peptide" evidence="14">
    <location>
        <begin position="1"/>
        <end position="23"/>
    </location>
</feature>
<evidence type="ECO:0000256" key="13">
    <source>
        <dbReference type="SAM" id="Phobius"/>
    </source>
</evidence>
<evidence type="ECO:0000256" key="9">
    <source>
        <dbReference type="ARBA" id="ARBA00022989"/>
    </source>
</evidence>
<keyword evidence="8 11" id="KW-0067">ATP-binding</keyword>
<accession>A0ABQ8I3E7</accession>
<feature type="domain" description="Protein kinase" evidence="15">
    <location>
        <begin position="641"/>
        <end position="885"/>
    </location>
</feature>
<name>A0ABQ8I3E7_9ROSI</name>
<dbReference type="EMBL" id="JAFEMO010000005">
    <property type="protein sequence ID" value="KAH7571125.1"/>
    <property type="molecule type" value="Genomic_DNA"/>
</dbReference>
<evidence type="ECO:0000313" key="16">
    <source>
        <dbReference type="EMBL" id="KAH7571125.1"/>
    </source>
</evidence>
<keyword evidence="7" id="KW-0418">Kinase</keyword>
<dbReference type="SUPFAM" id="SSF56112">
    <property type="entry name" value="Protein kinase-like (PK-like)"/>
    <property type="match status" value="2"/>
</dbReference>
<keyword evidence="6 11" id="KW-0547">Nucleotide-binding</keyword>
<dbReference type="InterPro" id="IPR011009">
    <property type="entry name" value="Kinase-like_dom_sf"/>
</dbReference>